<dbReference type="InterPro" id="IPR013783">
    <property type="entry name" value="Ig-like_fold"/>
</dbReference>
<gene>
    <name evidence="1" type="ORF">DI536_04550</name>
</gene>
<dbReference type="PANTHER" id="PTHR38731:SF3">
    <property type="entry name" value="BLL6125 PROTEIN"/>
    <property type="match status" value="1"/>
</dbReference>
<dbReference type="Gene3D" id="2.60.40.10">
    <property type="entry name" value="Immunoglobulins"/>
    <property type="match status" value="1"/>
</dbReference>
<evidence type="ECO:0000313" key="1">
    <source>
        <dbReference type="EMBL" id="PZR17589.1"/>
    </source>
</evidence>
<dbReference type="EMBL" id="QFQP01000002">
    <property type="protein sequence ID" value="PZR17589.1"/>
    <property type="molecule type" value="Genomic_DNA"/>
</dbReference>
<name>A0A2W5TPJ3_9BACT</name>
<evidence type="ECO:0000313" key="2">
    <source>
        <dbReference type="Proteomes" id="UP000249061"/>
    </source>
</evidence>
<protein>
    <submittedName>
        <fullName evidence="1">Uncharacterized protein</fullName>
    </submittedName>
</protein>
<proteinExistence type="predicted"/>
<dbReference type="AlphaFoldDB" id="A0A2W5TPJ3"/>
<dbReference type="Proteomes" id="UP000249061">
    <property type="component" value="Unassembled WGS sequence"/>
</dbReference>
<reference evidence="1 2" key="1">
    <citation type="submission" date="2017-08" db="EMBL/GenBank/DDBJ databases">
        <title>Infants hospitalized years apart are colonized by the same room-sourced microbial strains.</title>
        <authorList>
            <person name="Brooks B."/>
            <person name="Olm M.R."/>
            <person name="Firek B.A."/>
            <person name="Baker R."/>
            <person name="Thomas B.C."/>
            <person name="Morowitz M.J."/>
            <person name="Banfield J.F."/>
        </authorList>
    </citation>
    <scope>NUCLEOTIDE SEQUENCE [LARGE SCALE GENOMIC DNA]</scope>
    <source>
        <strain evidence="1">S2_003_000_R2_14</strain>
    </source>
</reference>
<comment type="caution">
    <text evidence="1">The sequence shown here is derived from an EMBL/GenBank/DDBJ whole genome shotgun (WGS) entry which is preliminary data.</text>
</comment>
<sequence length="312" mass="32694">MSSRVRFAVVLLLIVAAIPLAWWLFLAEPPVTPPVVLLTPDASVVSSVDAGPRVVEISLGEITGTVQIRSGASGQWREAKLGDVLHPSDGVRTSDGSYAVLVGEETWQVKMEPGTEVGIGELKESITKLLLESGMARATVKGGGRHVFEVRAANSDAVARTDGGVFTIASNGQGTVAVGSESGEVAFAGGGRVVIVRAGQQSIVKPGQAPTEPVTVPKSLLLKVALPARQTVNTPKLTLKGTVDPGALVEVQGRIVRVDAQGRFEVPVQLKEGKNPLQIRARGVGGGEAKQDGQVELDTTVRPTTIDKNLWK</sequence>
<organism evidence="1 2">
    <name type="scientific">Archangium gephyra</name>
    <dbReference type="NCBI Taxonomy" id="48"/>
    <lineage>
        <taxon>Bacteria</taxon>
        <taxon>Pseudomonadati</taxon>
        <taxon>Myxococcota</taxon>
        <taxon>Myxococcia</taxon>
        <taxon>Myxococcales</taxon>
        <taxon>Cystobacterineae</taxon>
        <taxon>Archangiaceae</taxon>
        <taxon>Archangium</taxon>
    </lineage>
</organism>
<dbReference type="Gene3D" id="2.60.120.1440">
    <property type="match status" value="1"/>
</dbReference>
<accession>A0A2W5TPJ3</accession>
<dbReference type="PANTHER" id="PTHR38731">
    <property type="entry name" value="LIPL45-RELATED LIPOPROTEIN-RELATED"/>
    <property type="match status" value="1"/>
</dbReference>